<evidence type="ECO:0000313" key="1">
    <source>
        <dbReference type="EMBL" id="GAI82934.1"/>
    </source>
</evidence>
<accession>X1TSC8</accession>
<feature type="non-terminal residue" evidence="1">
    <location>
        <position position="1"/>
    </location>
</feature>
<sequence>GKGISLHRFDQLGRGILPCEYWLDDRHRLLMVTSMNKAYILDDHAEKAIR</sequence>
<protein>
    <submittedName>
        <fullName evidence="1">Uncharacterized protein</fullName>
    </submittedName>
</protein>
<reference evidence="1" key="1">
    <citation type="journal article" date="2014" name="Front. Microbiol.">
        <title>High frequency of phylogenetically diverse reductive dehalogenase-homologous genes in deep subseafloor sedimentary metagenomes.</title>
        <authorList>
            <person name="Kawai M."/>
            <person name="Futagami T."/>
            <person name="Toyoda A."/>
            <person name="Takaki Y."/>
            <person name="Nishi S."/>
            <person name="Hori S."/>
            <person name="Arai W."/>
            <person name="Tsubouchi T."/>
            <person name="Morono Y."/>
            <person name="Uchiyama I."/>
            <person name="Ito T."/>
            <person name="Fujiyama A."/>
            <person name="Inagaki F."/>
            <person name="Takami H."/>
        </authorList>
    </citation>
    <scope>NUCLEOTIDE SEQUENCE</scope>
    <source>
        <strain evidence="1">Expedition CK06-06</strain>
    </source>
</reference>
<proteinExistence type="predicted"/>
<name>X1TSC8_9ZZZZ</name>
<gene>
    <name evidence="1" type="ORF">S12H4_19305</name>
</gene>
<comment type="caution">
    <text evidence="1">The sequence shown here is derived from an EMBL/GenBank/DDBJ whole genome shotgun (WGS) entry which is preliminary data.</text>
</comment>
<dbReference type="EMBL" id="BARW01009640">
    <property type="protein sequence ID" value="GAI82934.1"/>
    <property type="molecule type" value="Genomic_DNA"/>
</dbReference>
<organism evidence="1">
    <name type="scientific">marine sediment metagenome</name>
    <dbReference type="NCBI Taxonomy" id="412755"/>
    <lineage>
        <taxon>unclassified sequences</taxon>
        <taxon>metagenomes</taxon>
        <taxon>ecological metagenomes</taxon>
    </lineage>
</organism>
<dbReference type="AlphaFoldDB" id="X1TSC8"/>